<protein>
    <recommendedName>
        <fullName evidence="3">Acetoacetate decarboxylase</fullName>
    </recommendedName>
</protein>
<dbReference type="InterPro" id="IPR023375">
    <property type="entry name" value="ADC_dom_sf"/>
</dbReference>
<evidence type="ECO:0000313" key="1">
    <source>
        <dbReference type="EMBL" id="KAJ9610573.1"/>
    </source>
</evidence>
<evidence type="ECO:0008006" key="3">
    <source>
        <dbReference type="Google" id="ProtNLM"/>
    </source>
</evidence>
<accession>A0AA39CJT9</accession>
<dbReference type="Pfam" id="PF06314">
    <property type="entry name" value="ADC"/>
    <property type="match status" value="1"/>
</dbReference>
<dbReference type="AlphaFoldDB" id="A0AA39CJT9"/>
<dbReference type="Proteomes" id="UP001172673">
    <property type="component" value="Unassembled WGS sequence"/>
</dbReference>
<keyword evidence="2" id="KW-1185">Reference proteome</keyword>
<evidence type="ECO:0000313" key="2">
    <source>
        <dbReference type="Proteomes" id="UP001172673"/>
    </source>
</evidence>
<name>A0AA39CJT9_9EURO</name>
<dbReference type="SUPFAM" id="SSF160104">
    <property type="entry name" value="Acetoacetate decarboxylase-like"/>
    <property type="match status" value="1"/>
</dbReference>
<comment type="caution">
    <text evidence="1">The sequence shown here is derived from an EMBL/GenBank/DDBJ whole genome shotgun (WGS) entry which is preliminary data.</text>
</comment>
<dbReference type="Gene3D" id="2.40.400.10">
    <property type="entry name" value="Acetoacetate decarboxylase-like"/>
    <property type="match status" value="1"/>
</dbReference>
<organism evidence="1 2">
    <name type="scientific">Cladophialophora chaetospira</name>
    <dbReference type="NCBI Taxonomy" id="386627"/>
    <lineage>
        <taxon>Eukaryota</taxon>
        <taxon>Fungi</taxon>
        <taxon>Dikarya</taxon>
        <taxon>Ascomycota</taxon>
        <taxon>Pezizomycotina</taxon>
        <taxon>Eurotiomycetes</taxon>
        <taxon>Chaetothyriomycetidae</taxon>
        <taxon>Chaetothyriales</taxon>
        <taxon>Herpotrichiellaceae</taxon>
        <taxon>Cladophialophora</taxon>
    </lineage>
</organism>
<dbReference type="GO" id="GO:0016829">
    <property type="term" value="F:lyase activity"/>
    <property type="evidence" value="ECO:0007669"/>
    <property type="project" value="InterPro"/>
</dbReference>
<reference evidence="1" key="1">
    <citation type="submission" date="2022-10" db="EMBL/GenBank/DDBJ databases">
        <title>Culturing micro-colonial fungi from biological soil crusts in the Mojave desert and describing Neophaeococcomyces mojavensis, and introducing the new genera and species Taxawa tesnikishii.</title>
        <authorList>
            <person name="Kurbessoian T."/>
            <person name="Stajich J.E."/>
        </authorList>
    </citation>
    <scope>NUCLEOTIDE SEQUENCE</scope>
    <source>
        <strain evidence="1">TK_41</strain>
    </source>
</reference>
<proteinExistence type="predicted"/>
<sequence length="254" mass="28184">MPFGSLKTNQAHAIPAFSPSYSKTRVEWTDIDMIIISFYTKAEAIAKFIPEELELEDEPLVTYFIANWGFSSMGAYTEFVSYVEVKFNGESCDFALELVLENEAALFLGRESFGLPKVIGHVEFDRKKCSMSDQGVLTAYVERPRGHRSIQFGFKADAKVNGVKTLPPPEKRILVLRIIPSPSAGEPPVVREFVSLHMQVTEGEVWSGTGSIKLTPGSDFDIAPNIPIVHYNNSVFITRGSGYVDSSAKVHNLL</sequence>
<dbReference type="InterPro" id="IPR010451">
    <property type="entry name" value="Acetoacetate_decarboxylase"/>
</dbReference>
<dbReference type="EMBL" id="JAPDRK010000007">
    <property type="protein sequence ID" value="KAJ9610573.1"/>
    <property type="molecule type" value="Genomic_DNA"/>
</dbReference>
<gene>
    <name evidence="1" type="ORF">H2200_005350</name>
</gene>